<dbReference type="Proteomes" id="UP000295719">
    <property type="component" value="Unassembled WGS sequence"/>
</dbReference>
<dbReference type="NCBIfam" id="TIGR02568">
    <property type="entry name" value="LcrE"/>
    <property type="match status" value="1"/>
</dbReference>
<feature type="domain" description="Hypersensitivity response secretion-like HrpJ" evidence="2">
    <location>
        <begin position="54"/>
        <end position="210"/>
    </location>
</feature>
<evidence type="ECO:0000313" key="4">
    <source>
        <dbReference type="Proteomes" id="UP000295719"/>
    </source>
</evidence>
<dbReference type="GO" id="GO:0019867">
    <property type="term" value="C:outer membrane"/>
    <property type="evidence" value="ECO:0007669"/>
    <property type="project" value="InterPro"/>
</dbReference>
<dbReference type="Pfam" id="PF07201">
    <property type="entry name" value="HrpJ"/>
    <property type="match status" value="1"/>
</dbReference>
<proteinExistence type="predicted"/>
<dbReference type="EMBL" id="SMCR01000004">
    <property type="protein sequence ID" value="TCV96662.1"/>
    <property type="molecule type" value="Genomic_DNA"/>
</dbReference>
<evidence type="ECO:0000313" key="3">
    <source>
        <dbReference type="EMBL" id="TCV96662.1"/>
    </source>
</evidence>
<dbReference type="Gene3D" id="1.10.150.630">
    <property type="match status" value="1"/>
</dbReference>
<feature type="region of interest" description="Disordered" evidence="1">
    <location>
        <begin position="22"/>
        <end position="47"/>
    </location>
</feature>
<keyword evidence="4" id="KW-1185">Reference proteome</keyword>
<name>A0A4R3YVY3_9GAMM</name>
<dbReference type="GO" id="GO:0030254">
    <property type="term" value="P:protein secretion by the type III secretion system"/>
    <property type="evidence" value="ECO:0007669"/>
    <property type="project" value="InterPro"/>
</dbReference>
<dbReference type="AlphaFoldDB" id="A0A4R3YVY3"/>
<gene>
    <name evidence="3" type="ORF">EDC52_104102</name>
</gene>
<evidence type="ECO:0000256" key="1">
    <source>
        <dbReference type="SAM" id="MobiDB-lite"/>
    </source>
</evidence>
<evidence type="ECO:0000259" key="2">
    <source>
        <dbReference type="Pfam" id="PF07201"/>
    </source>
</evidence>
<accession>A0A4R3YVY3</accession>
<reference evidence="3 4" key="1">
    <citation type="submission" date="2019-03" db="EMBL/GenBank/DDBJ databases">
        <title>Genomic Encyclopedia of Type Strains, Phase IV (KMG-IV): sequencing the most valuable type-strain genomes for metagenomic binning, comparative biology and taxonomic classification.</title>
        <authorList>
            <person name="Goeker M."/>
        </authorList>
    </citation>
    <scope>NUCLEOTIDE SEQUENCE [LARGE SCALE GENOMIC DNA]</scope>
    <source>
        <strain evidence="3 4">DSM 19580</strain>
    </source>
</reference>
<dbReference type="InterPro" id="IPR010812">
    <property type="entry name" value="HrpJ-like"/>
</dbReference>
<dbReference type="InterPro" id="IPR013401">
    <property type="entry name" value="T3SS_LcrE"/>
</dbReference>
<dbReference type="InterPro" id="IPR003520">
    <property type="entry name" value="Invas_InvE"/>
</dbReference>
<protein>
    <submittedName>
        <fullName evidence="3">Type III secretion protein W</fullName>
    </submittedName>
</protein>
<dbReference type="GO" id="GO:0009986">
    <property type="term" value="C:cell surface"/>
    <property type="evidence" value="ECO:0007669"/>
    <property type="project" value="InterPro"/>
</dbReference>
<dbReference type="SUPFAM" id="SSF140591">
    <property type="entry name" value="Type III secretion system domain"/>
    <property type="match status" value="1"/>
</dbReference>
<comment type="caution">
    <text evidence="3">The sequence shown here is derived from an EMBL/GenBank/DDBJ whole genome shotgun (WGS) entry which is preliminary data.</text>
</comment>
<dbReference type="GO" id="GO:0050709">
    <property type="term" value="P:negative regulation of protein secretion"/>
    <property type="evidence" value="ECO:0007669"/>
    <property type="project" value="InterPro"/>
</dbReference>
<dbReference type="OrthoDB" id="7028879at2"/>
<dbReference type="PRINTS" id="PR01344">
    <property type="entry name" value="INVEPROTEIN"/>
</dbReference>
<organism evidence="3 4">
    <name type="scientific">Biostraticola tofi</name>
    <dbReference type="NCBI Taxonomy" id="466109"/>
    <lineage>
        <taxon>Bacteria</taxon>
        <taxon>Pseudomonadati</taxon>
        <taxon>Pseudomonadota</taxon>
        <taxon>Gammaproteobacteria</taxon>
        <taxon>Enterobacterales</taxon>
        <taxon>Bruguierivoracaceae</taxon>
        <taxon>Biostraticola</taxon>
    </lineage>
</organism>
<sequence length="371" mass="42389">MATINSAAAPWLNYLRQTLPKENKGSGASAHHVTEDEGVEERDETGGEQKLAMLSDEMSLAMTQFGLRRQSIKREQDAAESFEHILEDDVVPKVDMLLKISATRKLSLEFLLQQARAAFPDESDLVMVLRELLRRRQLTEHVKQQLQALLKQVELQAAPRELKAGINCGLKARLFGLRSMQMKPALLRLSYRQFLKNERHEVKEYQDWITCYGYLHRARVLEFIEAALVADMLSQDPSCSRGEFGTLIIKLGQLKRLRSGDYLFINTLLSPPRQVSIQKSEKEWLILLMSILEFPELIALHLQDNLGELFLMGGYSERASLLGLIYKACKSLPNELFIDPASALLLLTELKKMTGLAYRHELILNRKKDRQ</sequence>